<dbReference type="Pfam" id="PF12937">
    <property type="entry name" value="F-box-like"/>
    <property type="match status" value="1"/>
</dbReference>
<dbReference type="InterPro" id="IPR001810">
    <property type="entry name" value="F-box_dom"/>
</dbReference>
<evidence type="ECO:0000259" key="1">
    <source>
        <dbReference type="Pfam" id="PF12937"/>
    </source>
</evidence>
<protein>
    <recommendedName>
        <fullName evidence="1">F-box domain-containing protein</fullName>
    </recommendedName>
</protein>
<feature type="domain" description="F-box" evidence="1">
    <location>
        <begin position="1"/>
        <end position="39"/>
    </location>
</feature>
<sequence length="322" mass="37864">MIHIFQYLTNDLSTLSRCSRVSKLFERCASPILWYHLRLHPSIDQPDPYLINSTQRIRRFLDPSSSMKEKLKQVKILTVHHHSSHWCRPDKFPSIFLPNLITLNIQVDEEFYNHFHDRTRTPAPTSNSSCPLLLELKPKNLILRIHGFERVIYGYGGIPLGIFDKVDNVFLIPRVGIGYMAYFDPYEGLSRSPPSRIKSITIIYKVIPDYTSSAQESMKQRRKGNRYAKLQKMVEDLGDSEISLIIVLQRYLSEGVEEEMQQAINIHLDGLPEKFWSQEKKEKRKKMVGVLSLQRWVAERWRWEDRFDEDEVWGWEDEGGIL</sequence>
<evidence type="ECO:0000313" key="2">
    <source>
        <dbReference type="EMBL" id="OCF58815.1"/>
    </source>
</evidence>
<dbReference type="AlphaFoldDB" id="A0A1B9ITG4"/>
<reference evidence="2 3" key="1">
    <citation type="submission" date="2013-07" db="EMBL/GenBank/DDBJ databases">
        <title>The Genome Sequence of Kwoniella mangroviensis CBS10435.</title>
        <authorList>
            <consortium name="The Broad Institute Genome Sequencing Platform"/>
            <person name="Cuomo C."/>
            <person name="Litvintseva A."/>
            <person name="Chen Y."/>
            <person name="Heitman J."/>
            <person name="Sun S."/>
            <person name="Springer D."/>
            <person name="Dromer F."/>
            <person name="Young S.K."/>
            <person name="Zeng Q."/>
            <person name="Gargeya S."/>
            <person name="Fitzgerald M."/>
            <person name="Abouelleil A."/>
            <person name="Alvarado L."/>
            <person name="Berlin A.M."/>
            <person name="Chapman S.B."/>
            <person name="Dewar J."/>
            <person name="Goldberg J."/>
            <person name="Griggs A."/>
            <person name="Gujja S."/>
            <person name="Hansen M."/>
            <person name="Howarth C."/>
            <person name="Imamovic A."/>
            <person name="Larimer J."/>
            <person name="McCowan C."/>
            <person name="Murphy C."/>
            <person name="Pearson M."/>
            <person name="Priest M."/>
            <person name="Roberts A."/>
            <person name="Saif S."/>
            <person name="Shea T."/>
            <person name="Sykes S."/>
            <person name="Wortman J."/>
            <person name="Nusbaum C."/>
            <person name="Birren B."/>
        </authorList>
    </citation>
    <scope>NUCLEOTIDE SEQUENCE [LARGE SCALE GENOMIC DNA]</scope>
    <source>
        <strain evidence="2 3">CBS 10435</strain>
    </source>
</reference>
<keyword evidence="3" id="KW-1185">Reference proteome</keyword>
<dbReference type="Proteomes" id="UP000092583">
    <property type="component" value="Unassembled WGS sequence"/>
</dbReference>
<evidence type="ECO:0000313" key="3">
    <source>
        <dbReference type="Proteomes" id="UP000092583"/>
    </source>
</evidence>
<dbReference type="SUPFAM" id="SSF81383">
    <property type="entry name" value="F-box domain"/>
    <property type="match status" value="1"/>
</dbReference>
<accession>A0A1B9ITG4</accession>
<name>A0A1B9ITG4_9TREE</name>
<dbReference type="EMBL" id="KI669461">
    <property type="protein sequence ID" value="OCF58815.1"/>
    <property type="molecule type" value="Genomic_DNA"/>
</dbReference>
<gene>
    <name evidence="2" type="ORF">L486_03305</name>
</gene>
<dbReference type="InterPro" id="IPR036047">
    <property type="entry name" value="F-box-like_dom_sf"/>
</dbReference>
<reference evidence="3" key="2">
    <citation type="submission" date="2013-12" db="EMBL/GenBank/DDBJ databases">
        <title>Evolution of pathogenesis and genome organization in the Tremellales.</title>
        <authorList>
            <person name="Cuomo C."/>
            <person name="Litvintseva A."/>
            <person name="Heitman J."/>
            <person name="Chen Y."/>
            <person name="Sun S."/>
            <person name="Springer D."/>
            <person name="Dromer F."/>
            <person name="Young S."/>
            <person name="Zeng Q."/>
            <person name="Chapman S."/>
            <person name="Gujja S."/>
            <person name="Saif S."/>
            <person name="Birren B."/>
        </authorList>
    </citation>
    <scope>NUCLEOTIDE SEQUENCE [LARGE SCALE GENOMIC DNA]</scope>
    <source>
        <strain evidence="3">CBS 10435</strain>
    </source>
</reference>
<organism evidence="2 3">
    <name type="scientific">Kwoniella mangroviensis CBS 10435</name>
    <dbReference type="NCBI Taxonomy" id="1331196"/>
    <lineage>
        <taxon>Eukaryota</taxon>
        <taxon>Fungi</taxon>
        <taxon>Dikarya</taxon>
        <taxon>Basidiomycota</taxon>
        <taxon>Agaricomycotina</taxon>
        <taxon>Tremellomycetes</taxon>
        <taxon>Tremellales</taxon>
        <taxon>Cryptococcaceae</taxon>
        <taxon>Kwoniella</taxon>
    </lineage>
</organism>
<proteinExistence type="predicted"/>
<dbReference type="OrthoDB" id="10599732at2759"/>